<reference evidence="2" key="2">
    <citation type="submission" date="2020-09" db="EMBL/GenBank/DDBJ databases">
        <authorList>
            <person name="Sun Q."/>
            <person name="Kim S."/>
        </authorList>
    </citation>
    <scope>NUCLEOTIDE SEQUENCE</scope>
    <source>
        <strain evidence="2">KCTC 42650</strain>
    </source>
</reference>
<evidence type="ECO:0000256" key="1">
    <source>
        <dbReference type="SAM" id="MobiDB-lite"/>
    </source>
</evidence>
<organism evidence="2 3">
    <name type="scientific">Seohaeicola zhoushanensis</name>
    <dbReference type="NCBI Taxonomy" id="1569283"/>
    <lineage>
        <taxon>Bacteria</taxon>
        <taxon>Pseudomonadati</taxon>
        <taxon>Pseudomonadota</taxon>
        <taxon>Alphaproteobacteria</taxon>
        <taxon>Rhodobacterales</taxon>
        <taxon>Roseobacteraceae</taxon>
        <taxon>Seohaeicola</taxon>
    </lineage>
</organism>
<dbReference type="Proteomes" id="UP000626220">
    <property type="component" value="Unassembled WGS sequence"/>
</dbReference>
<dbReference type="AlphaFoldDB" id="A0A8J3MB28"/>
<comment type="caution">
    <text evidence="2">The sequence shown here is derived from an EMBL/GenBank/DDBJ whole genome shotgun (WGS) entry which is preliminary data.</text>
</comment>
<evidence type="ECO:0000313" key="2">
    <source>
        <dbReference type="EMBL" id="GHF72330.1"/>
    </source>
</evidence>
<name>A0A8J3MB28_9RHOB</name>
<proteinExistence type="predicted"/>
<dbReference type="EMBL" id="BNCJ01000031">
    <property type="protein sequence ID" value="GHF72330.1"/>
    <property type="molecule type" value="Genomic_DNA"/>
</dbReference>
<keyword evidence="3" id="KW-1185">Reference proteome</keyword>
<reference evidence="2" key="1">
    <citation type="journal article" date="2014" name="Int. J. Syst. Evol. Microbiol.">
        <title>Complete genome sequence of Corynebacterium casei LMG S-19264T (=DSM 44701T), isolated from a smear-ripened cheese.</title>
        <authorList>
            <consortium name="US DOE Joint Genome Institute (JGI-PGF)"/>
            <person name="Walter F."/>
            <person name="Albersmeier A."/>
            <person name="Kalinowski J."/>
            <person name="Ruckert C."/>
        </authorList>
    </citation>
    <scope>NUCLEOTIDE SEQUENCE</scope>
    <source>
        <strain evidence="2">KCTC 42650</strain>
    </source>
</reference>
<protein>
    <submittedName>
        <fullName evidence="2">Uncharacterized protein</fullName>
    </submittedName>
</protein>
<sequence length="74" mass="7879">MHLGLLASLGREIGPTVHHGGGETAMRDLGSGAGQLGRTGGRREVLHGQIAHLRESVAMVPEFEPDHLEAFELD</sequence>
<accession>A0A8J3MB28</accession>
<feature type="region of interest" description="Disordered" evidence="1">
    <location>
        <begin position="12"/>
        <end position="39"/>
    </location>
</feature>
<evidence type="ECO:0000313" key="3">
    <source>
        <dbReference type="Proteomes" id="UP000626220"/>
    </source>
</evidence>
<gene>
    <name evidence="2" type="ORF">GCM10017056_49130</name>
</gene>